<organism evidence="2 3">
    <name type="scientific">Iris pallida</name>
    <name type="common">Sweet iris</name>
    <dbReference type="NCBI Taxonomy" id="29817"/>
    <lineage>
        <taxon>Eukaryota</taxon>
        <taxon>Viridiplantae</taxon>
        <taxon>Streptophyta</taxon>
        <taxon>Embryophyta</taxon>
        <taxon>Tracheophyta</taxon>
        <taxon>Spermatophyta</taxon>
        <taxon>Magnoliopsida</taxon>
        <taxon>Liliopsida</taxon>
        <taxon>Asparagales</taxon>
        <taxon>Iridaceae</taxon>
        <taxon>Iridoideae</taxon>
        <taxon>Irideae</taxon>
        <taxon>Iris</taxon>
    </lineage>
</organism>
<evidence type="ECO:0000256" key="1">
    <source>
        <dbReference type="SAM" id="Phobius"/>
    </source>
</evidence>
<feature type="transmembrane region" description="Helical" evidence="1">
    <location>
        <begin position="114"/>
        <end position="136"/>
    </location>
</feature>
<keyword evidence="2" id="KW-0689">Ribosomal protein</keyword>
<reference evidence="2" key="2">
    <citation type="submission" date="2023-04" db="EMBL/GenBank/DDBJ databases">
        <authorList>
            <person name="Bruccoleri R.E."/>
            <person name="Oakeley E.J."/>
            <person name="Faust A.-M."/>
            <person name="Dessus-Babus S."/>
            <person name="Altorfer M."/>
            <person name="Burckhardt D."/>
            <person name="Oertli M."/>
            <person name="Naumann U."/>
            <person name="Petersen F."/>
            <person name="Wong J."/>
        </authorList>
    </citation>
    <scope>NUCLEOTIDE SEQUENCE</scope>
    <source>
        <strain evidence="2">GSM-AAB239-AS_SAM_17_03QT</strain>
        <tissue evidence="2">Leaf</tissue>
    </source>
</reference>
<accession>A0AAX6HC44</accession>
<proteinExistence type="predicted"/>
<dbReference type="InterPro" id="IPR044804">
    <property type="entry name" value="Ribosomal_eL20z-like"/>
</dbReference>
<reference evidence="2" key="1">
    <citation type="journal article" date="2023" name="GigaByte">
        <title>Genome assembly of the bearded iris, Iris pallida Lam.</title>
        <authorList>
            <person name="Bruccoleri R.E."/>
            <person name="Oakeley E.J."/>
            <person name="Faust A.M.E."/>
            <person name="Altorfer M."/>
            <person name="Dessus-Babus S."/>
            <person name="Burckhardt D."/>
            <person name="Oertli M."/>
            <person name="Naumann U."/>
            <person name="Petersen F."/>
            <person name="Wong J."/>
        </authorList>
    </citation>
    <scope>NUCLEOTIDE SEQUENCE</scope>
    <source>
        <strain evidence="2">GSM-AAB239-AS_SAM_17_03QT</strain>
    </source>
</reference>
<keyword evidence="1" id="KW-0472">Membrane</keyword>
<dbReference type="EMBL" id="JANAVB010010600">
    <property type="protein sequence ID" value="KAJ6838576.1"/>
    <property type="molecule type" value="Genomic_DNA"/>
</dbReference>
<keyword evidence="2" id="KW-0687">Ribonucleoprotein</keyword>
<name>A0AAX6HC44_IRIPA</name>
<dbReference type="PANTHER" id="PTHR46631:SF27">
    <property type="entry name" value="OS05G0564800 PROTEIN"/>
    <property type="match status" value="1"/>
</dbReference>
<keyword evidence="1" id="KW-1133">Transmembrane helix</keyword>
<keyword evidence="3" id="KW-1185">Reference proteome</keyword>
<evidence type="ECO:0000313" key="3">
    <source>
        <dbReference type="Proteomes" id="UP001140949"/>
    </source>
</evidence>
<gene>
    <name evidence="2" type="ORF">M6B38_318135</name>
</gene>
<dbReference type="AlphaFoldDB" id="A0AAX6HC44"/>
<keyword evidence="1" id="KW-0812">Transmembrane</keyword>
<protein>
    <submittedName>
        <fullName evidence="2">60S ribosomal protein L18a-like protein isoform X2</fullName>
    </submittedName>
</protein>
<feature type="transmembrane region" description="Helical" evidence="1">
    <location>
        <begin position="78"/>
        <end position="102"/>
    </location>
</feature>
<dbReference type="GO" id="GO:0005840">
    <property type="term" value="C:ribosome"/>
    <property type="evidence" value="ECO:0007669"/>
    <property type="project" value="UniProtKB-KW"/>
</dbReference>
<sequence length="139" mass="15161">MMNVVGKREEGAATKIPISNNTPPHYGTFPQMHHHQQQPTYHVIPAVGYQAHPSCAVVVEQGIPVSEPDRLPLCGIGIGWALFLSGFFLAAVPWYIGAFILLFVRLDFREQPGLVACAVAAALVTVPVLLNTYHGIFGW</sequence>
<dbReference type="PANTHER" id="PTHR46631">
    <property type="entry name" value="60S RIBOSOMAL PROTEIN L18A-LIKE"/>
    <property type="match status" value="1"/>
</dbReference>
<dbReference type="Proteomes" id="UP001140949">
    <property type="component" value="Unassembled WGS sequence"/>
</dbReference>
<evidence type="ECO:0000313" key="2">
    <source>
        <dbReference type="EMBL" id="KAJ6838576.1"/>
    </source>
</evidence>
<comment type="caution">
    <text evidence="2">The sequence shown here is derived from an EMBL/GenBank/DDBJ whole genome shotgun (WGS) entry which is preliminary data.</text>
</comment>